<protein>
    <submittedName>
        <fullName evidence="2">Uncharacterized protein</fullName>
    </submittedName>
</protein>
<feature type="region of interest" description="Disordered" evidence="1">
    <location>
        <begin position="102"/>
        <end position="136"/>
    </location>
</feature>
<reference evidence="2 3" key="1">
    <citation type="submission" date="2015-04" db="EMBL/GenBank/DDBJ databases">
        <title>Complete genome sequence of Schizopora paradoxa KUC8140, a cosmopolitan wood degrader in East Asia.</title>
        <authorList>
            <consortium name="DOE Joint Genome Institute"/>
            <person name="Min B."/>
            <person name="Park H."/>
            <person name="Jang Y."/>
            <person name="Kim J.-J."/>
            <person name="Kim K.H."/>
            <person name="Pangilinan J."/>
            <person name="Lipzen A."/>
            <person name="Riley R."/>
            <person name="Grigoriev I.V."/>
            <person name="Spatafora J.W."/>
            <person name="Choi I.-G."/>
        </authorList>
    </citation>
    <scope>NUCLEOTIDE SEQUENCE [LARGE SCALE GENOMIC DNA]</scope>
    <source>
        <strain evidence="2 3">KUC8140</strain>
    </source>
</reference>
<dbReference type="AlphaFoldDB" id="A0A0H2RUP8"/>
<proteinExistence type="predicted"/>
<sequence>MESPMITPASMAFFPKLEILNYTGPYSHGLELARVVEKGTLPHLREIHTSFLGPMAEDGILRERDEKKDVEISREMGTVCRERKIFCRDMFTVVEELEEHYGELERVPDSPDNDWTYRDEEPSSQVDRDVLDGWEL</sequence>
<keyword evidence="3" id="KW-1185">Reference proteome</keyword>
<gene>
    <name evidence="2" type="ORF">SCHPADRAFT_927078</name>
</gene>
<dbReference type="InParanoid" id="A0A0H2RUP8"/>
<evidence type="ECO:0000313" key="3">
    <source>
        <dbReference type="Proteomes" id="UP000053477"/>
    </source>
</evidence>
<organism evidence="2 3">
    <name type="scientific">Schizopora paradoxa</name>
    <dbReference type="NCBI Taxonomy" id="27342"/>
    <lineage>
        <taxon>Eukaryota</taxon>
        <taxon>Fungi</taxon>
        <taxon>Dikarya</taxon>
        <taxon>Basidiomycota</taxon>
        <taxon>Agaricomycotina</taxon>
        <taxon>Agaricomycetes</taxon>
        <taxon>Hymenochaetales</taxon>
        <taxon>Schizoporaceae</taxon>
        <taxon>Schizopora</taxon>
    </lineage>
</organism>
<evidence type="ECO:0000256" key="1">
    <source>
        <dbReference type="SAM" id="MobiDB-lite"/>
    </source>
</evidence>
<dbReference type="Proteomes" id="UP000053477">
    <property type="component" value="Unassembled WGS sequence"/>
</dbReference>
<name>A0A0H2RUP8_9AGAM</name>
<evidence type="ECO:0000313" key="2">
    <source>
        <dbReference type="EMBL" id="KLO15579.1"/>
    </source>
</evidence>
<dbReference type="EMBL" id="KQ085927">
    <property type="protein sequence ID" value="KLO15579.1"/>
    <property type="molecule type" value="Genomic_DNA"/>
</dbReference>
<accession>A0A0H2RUP8</accession>